<evidence type="ECO:0000313" key="2">
    <source>
        <dbReference type="EMBL" id="CEI60912.1"/>
    </source>
</evidence>
<feature type="region of interest" description="Disordered" evidence="1">
    <location>
        <begin position="1"/>
        <end position="23"/>
    </location>
</feature>
<protein>
    <submittedName>
        <fullName evidence="2">Uncharacterized protein</fullName>
    </submittedName>
</protein>
<keyword evidence="3" id="KW-1185">Reference proteome</keyword>
<reference evidence="3" key="1">
    <citation type="submission" date="2014-10" db="EMBL/GenBank/DDBJ databases">
        <authorList>
            <person name="King R."/>
        </authorList>
    </citation>
    <scope>NUCLEOTIDE SEQUENCE [LARGE SCALE GENOMIC DNA]</scope>
    <source>
        <strain evidence="3">A3/5</strain>
    </source>
</reference>
<dbReference type="EMBL" id="LN649230">
    <property type="protein sequence ID" value="CEI60912.1"/>
    <property type="molecule type" value="Genomic_DNA"/>
</dbReference>
<accession>A0A2L2SU48</accession>
<dbReference type="Proteomes" id="UP000245910">
    <property type="component" value="Chromosome II"/>
</dbReference>
<sequence length="59" mass="6759">MSPAGTDEHRQSQEQQNSGQGQRIFMHGVVSTPLLQAPALRTYLLSSNREFWYLLRLNV</sequence>
<proteinExistence type="predicted"/>
<feature type="compositionally biased region" description="Low complexity" evidence="1">
    <location>
        <begin position="13"/>
        <end position="22"/>
    </location>
</feature>
<evidence type="ECO:0000256" key="1">
    <source>
        <dbReference type="SAM" id="MobiDB-lite"/>
    </source>
</evidence>
<name>A0A2L2SU48_9HYPO</name>
<feature type="compositionally biased region" description="Basic and acidic residues" evidence="1">
    <location>
        <begin position="1"/>
        <end position="12"/>
    </location>
</feature>
<organism evidence="2 3">
    <name type="scientific">Fusarium venenatum</name>
    <dbReference type="NCBI Taxonomy" id="56646"/>
    <lineage>
        <taxon>Eukaryota</taxon>
        <taxon>Fungi</taxon>
        <taxon>Dikarya</taxon>
        <taxon>Ascomycota</taxon>
        <taxon>Pezizomycotina</taxon>
        <taxon>Sordariomycetes</taxon>
        <taxon>Hypocreomycetidae</taxon>
        <taxon>Hypocreales</taxon>
        <taxon>Nectriaceae</taxon>
        <taxon>Fusarium</taxon>
    </lineage>
</organism>
<evidence type="ECO:0000313" key="3">
    <source>
        <dbReference type="Proteomes" id="UP000245910"/>
    </source>
</evidence>
<dbReference type="AlphaFoldDB" id="A0A2L2SU48"/>